<dbReference type="PANTHER" id="PTHR48062">
    <property type="entry name" value="RECEPTOR-LIKE PROTEIN 14"/>
    <property type="match status" value="1"/>
</dbReference>
<dbReference type="Proteomes" id="UP001396334">
    <property type="component" value="Unassembled WGS sequence"/>
</dbReference>
<feature type="transmembrane region" description="Helical" evidence="6">
    <location>
        <begin position="1275"/>
        <end position="1292"/>
    </location>
</feature>
<comment type="similarity">
    <text evidence="1">Belongs to the RLP family.</text>
</comment>
<dbReference type="Pfam" id="PF13855">
    <property type="entry name" value="LRR_8"/>
    <property type="match status" value="3"/>
</dbReference>
<evidence type="ECO:0000313" key="9">
    <source>
        <dbReference type="Proteomes" id="UP001396334"/>
    </source>
</evidence>
<keyword evidence="9" id="KW-1185">Reference proteome</keyword>
<dbReference type="SMART" id="SM00369">
    <property type="entry name" value="LRR_TYP"/>
    <property type="match status" value="13"/>
</dbReference>
<feature type="compositionally biased region" description="Basic and acidic residues" evidence="5">
    <location>
        <begin position="1397"/>
        <end position="1409"/>
    </location>
</feature>
<evidence type="ECO:0000256" key="4">
    <source>
        <dbReference type="ARBA" id="ARBA00023170"/>
    </source>
</evidence>
<feature type="compositionally biased region" description="Acidic residues" evidence="5">
    <location>
        <begin position="1458"/>
        <end position="1486"/>
    </location>
</feature>
<dbReference type="SUPFAM" id="SSF52058">
    <property type="entry name" value="L domain-like"/>
    <property type="match status" value="1"/>
</dbReference>
<feature type="region of interest" description="Disordered" evidence="5">
    <location>
        <begin position="1397"/>
        <end position="1495"/>
    </location>
</feature>
<keyword evidence="6" id="KW-0472">Membrane</keyword>
<evidence type="ECO:0000256" key="2">
    <source>
        <dbReference type="ARBA" id="ARBA00022614"/>
    </source>
</evidence>
<dbReference type="InterPro" id="IPR032675">
    <property type="entry name" value="LRR_dom_sf"/>
</dbReference>
<keyword evidence="2" id="KW-0433">Leucine-rich repeat</keyword>
<feature type="chain" id="PRO_5045363772" description="Leucine-rich repeat-containing N-terminal plant-type domain-containing protein" evidence="7">
    <location>
        <begin position="24"/>
        <end position="1495"/>
    </location>
</feature>
<evidence type="ECO:0000256" key="3">
    <source>
        <dbReference type="ARBA" id="ARBA00022737"/>
    </source>
</evidence>
<dbReference type="Gene3D" id="3.80.10.10">
    <property type="entry name" value="Ribonuclease Inhibitor"/>
    <property type="match status" value="6"/>
</dbReference>
<dbReference type="SMART" id="SM00365">
    <property type="entry name" value="LRR_SD22"/>
    <property type="match status" value="8"/>
</dbReference>
<dbReference type="SUPFAM" id="SSF52047">
    <property type="entry name" value="RNI-like"/>
    <property type="match status" value="2"/>
</dbReference>
<accession>A0ABR2N9Q4</accession>
<dbReference type="InterPro" id="IPR003591">
    <property type="entry name" value="Leu-rich_rpt_typical-subtyp"/>
</dbReference>
<evidence type="ECO:0000313" key="8">
    <source>
        <dbReference type="EMBL" id="KAK8972897.1"/>
    </source>
</evidence>
<keyword evidence="6" id="KW-1133">Transmembrane helix</keyword>
<keyword evidence="3" id="KW-0677">Repeat</keyword>
<comment type="caution">
    <text evidence="8">The sequence shown here is derived from an EMBL/GenBank/DDBJ whole genome shotgun (WGS) entry which is preliminary data.</text>
</comment>
<organism evidence="8 9">
    <name type="scientific">Hibiscus sabdariffa</name>
    <name type="common">roselle</name>
    <dbReference type="NCBI Taxonomy" id="183260"/>
    <lineage>
        <taxon>Eukaryota</taxon>
        <taxon>Viridiplantae</taxon>
        <taxon>Streptophyta</taxon>
        <taxon>Embryophyta</taxon>
        <taxon>Tracheophyta</taxon>
        <taxon>Spermatophyta</taxon>
        <taxon>Magnoliopsida</taxon>
        <taxon>eudicotyledons</taxon>
        <taxon>Gunneridae</taxon>
        <taxon>Pentapetalae</taxon>
        <taxon>rosids</taxon>
        <taxon>malvids</taxon>
        <taxon>Malvales</taxon>
        <taxon>Malvaceae</taxon>
        <taxon>Malvoideae</taxon>
        <taxon>Hibiscus</taxon>
    </lineage>
</organism>
<dbReference type="InterPro" id="IPR001611">
    <property type="entry name" value="Leu-rich_rpt"/>
</dbReference>
<protein>
    <recommendedName>
        <fullName evidence="10">Leucine-rich repeat-containing N-terminal plant-type domain-containing protein</fullName>
    </recommendedName>
</protein>
<feature type="transmembrane region" description="Helical" evidence="6">
    <location>
        <begin position="1246"/>
        <end position="1268"/>
    </location>
</feature>
<keyword evidence="4" id="KW-0675">Receptor</keyword>
<name>A0ABR2N9Q4_9ROSI</name>
<proteinExistence type="inferred from homology"/>
<dbReference type="PROSITE" id="PS51450">
    <property type="entry name" value="LRR"/>
    <property type="match status" value="2"/>
</dbReference>
<dbReference type="InterPro" id="IPR051502">
    <property type="entry name" value="RLP_Defense_Trigger"/>
</dbReference>
<gene>
    <name evidence="8" type="ORF">V6N11_057402</name>
</gene>
<evidence type="ECO:0000256" key="7">
    <source>
        <dbReference type="SAM" id="SignalP"/>
    </source>
</evidence>
<dbReference type="Pfam" id="PF00560">
    <property type="entry name" value="LRR_1"/>
    <property type="match status" value="6"/>
</dbReference>
<feature type="compositionally biased region" description="Acidic residues" evidence="5">
    <location>
        <begin position="1410"/>
        <end position="1450"/>
    </location>
</feature>
<evidence type="ECO:0000256" key="1">
    <source>
        <dbReference type="ARBA" id="ARBA00009592"/>
    </source>
</evidence>
<dbReference type="EMBL" id="JBBPBN010000200">
    <property type="protein sequence ID" value="KAK8972897.1"/>
    <property type="molecule type" value="Genomic_DNA"/>
</dbReference>
<dbReference type="PANTHER" id="PTHR48062:SF21">
    <property type="entry name" value="RECEPTOR-LIKE PROTEIN 12"/>
    <property type="match status" value="1"/>
</dbReference>
<feature type="signal peptide" evidence="7">
    <location>
        <begin position="1"/>
        <end position="23"/>
    </location>
</feature>
<keyword evidence="6" id="KW-0812">Transmembrane</keyword>
<dbReference type="PRINTS" id="PR00019">
    <property type="entry name" value="LEURICHRPT"/>
</dbReference>
<reference evidence="8 9" key="1">
    <citation type="journal article" date="2024" name="G3 (Bethesda)">
        <title>Genome assembly of Hibiscus sabdariffa L. provides insights into metabolisms of medicinal natural products.</title>
        <authorList>
            <person name="Kim T."/>
        </authorList>
    </citation>
    <scope>NUCLEOTIDE SEQUENCE [LARGE SCALE GENOMIC DNA]</scope>
    <source>
        <strain evidence="8">TK-2024</strain>
        <tissue evidence="8">Old leaves</tissue>
    </source>
</reference>
<keyword evidence="7" id="KW-0732">Signal</keyword>
<sequence>MESKWLAMVLLALLMFAVGWTEGCLEEESVALFRLKPFFPFIDYKTIDLGLDLDYSVDANGNGSGEEKEGSPDCCEWERVECNPITGRVTHLFLNLTYTAALDEDVVTESNLNIFISWRNERGPWYLNASLFLPFQELQSLSLSGNFIAGCVVGQGFESLSSELDKLEILDLSSNFFNDSILASLSELSSLKSLNLAENWFTGTNSKDGIKMLSKLKNLETLDLSSNSLGNNILSQLAGFTSLKSLRLQDCGLKGSIDMSEVGNLRNLKELYVVENEIQSLGSVFHGNSSGLARLNKLEVLGLSYNLFNNSIFSSLDFCNLINLRKLLLGGNEIERLEPSFQGKQELRLIKLEVLALDNNLFNNNIFSSLTASALPNLKFLYLDANRLNGPMHVEDLNALRNLEELTLSDNEVTECAPSEELRLMNLKVLDLSDNSFNKSIFPCLGSLPNLKTLRIESFNFKGPIDIKDGLSNLEELYMSCYSDCSLPLESLGLFSSLKTLSLRGFNFNATTMTSRSHNKWEIWTNLEKLVIYGSSLPLHFLGSLSSLKILHLSPYDVNDNIFMSDFCELRNLQELLISGNGLKGSLPMCFSNLTFLEKLDLSFNELSGDISALQGLASLQWLDLSNNEFQIPSSLGPLFNLSKLKYIRADNNIIYADDEMYSSAPTFQLNYITLSCCGSGGTFPPFLHHQHELVSVTLSHIHFKLNQFPFWLLQNNTKLGSLHLVNCTLSGPFQLPFHWNSVLSDLDISNNFFTGSIPTQIGEYLPSLNTLNMSKNYFNGSIPFSFGDMSSLQSLDLSNNQLSGGVPEHLAMGCSSLGFLALSNNTLQGTIFSGNFSLTWLSVLKLDGNHFSGKVPSVLSNCSYLYKLDLSNNYLFGEIPSWILSMSMLSELDISRNQLFGRIPQWRGNTSSLEQIAMADNRLEGSIPRAFCNLNLRLQFLDLSMNNISGTLPSCFKPSGIEEVHLFRNMLQGPLPNAFRDSSLLVTLDLSYNHFSGNIPNWISNLSQLSYLLLKRNHFQGEIPIQLCLLAHLSMIDLSQNNLSGSIPSCLKVTALNNESDHYSWISFNYLGINSSISMEEPIEYTIKSRSYTYKKKLLQYMSGIDLSCNKLTGEIPHEVQSILMIFTMNLSHNSLTGPIPRAFSNLRDIESLDLSYNNLTGNIPPEFAMLHFLQYMNVSYNKLSGKTPERIGQLGAFDESSYVGNPFLCGSLVGRNCSAIAPPLTPKASAGNTEEDLGLIDMDAFYGSFVACYIVAVLCIAGVLYINPYWRQAWFYYVQMVANSCYYFVVDPKSGPNPRIYPNRTQTQIQKPLCAQCASVSSIVKAAMEVGSFSPAEKRIWVCSVMEALLAETLVLAGKSLVCLLMLTGSVLNDMNASLNLTAMDQRFPFDELLKEEHPGPENKDGSDTEDDDEDEEEDNVDDQDDDGDDEDFSAEEGEEGDPEDDPEANGNGGSGEEDDEDDDGDDDAEDEEEEDEEDEDDEVPQPPSKKRK</sequence>
<evidence type="ECO:0008006" key="10">
    <source>
        <dbReference type="Google" id="ProtNLM"/>
    </source>
</evidence>
<evidence type="ECO:0000256" key="6">
    <source>
        <dbReference type="SAM" id="Phobius"/>
    </source>
</evidence>
<evidence type="ECO:0000256" key="5">
    <source>
        <dbReference type="SAM" id="MobiDB-lite"/>
    </source>
</evidence>